<comment type="similarity">
    <text evidence="3 13">Belongs to the pantothenate synthetase family.</text>
</comment>
<feature type="binding site" evidence="13">
    <location>
        <position position="61"/>
    </location>
    <ligand>
        <name>(R)-pantoate</name>
        <dbReference type="ChEBI" id="CHEBI:15980"/>
    </ligand>
</feature>
<comment type="pathway">
    <text evidence="2 13">Cofactor biosynthesis; (R)-pantothenate biosynthesis; (R)-pantothenate from (R)-pantoate and beta-alanine: step 1/1.</text>
</comment>
<dbReference type="UniPathway" id="UPA00028">
    <property type="reaction ID" value="UER00005"/>
</dbReference>
<comment type="miscellaneous">
    <text evidence="13">The reaction proceeds by a bi uni uni bi ping pong mechanism.</text>
</comment>
<feature type="binding site" evidence="13">
    <location>
        <position position="61"/>
    </location>
    <ligand>
        <name>beta-alanine</name>
        <dbReference type="ChEBI" id="CHEBI:57966"/>
    </ligand>
</feature>
<dbReference type="GO" id="GO:0005524">
    <property type="term" value="F:ATP binding"/>
    <property type="evidence" value="ECO:0007669"/>
    <property type="project" value="UniProtKB-KW"/>
</dbReference>
<dbReference type="GO" id="GO:0015940">
    <property type="term" value="P:pantothenate biosynthetic process"/>
    <property type="evidence" value="ECO:0007669"/>
    <property type="project" value="UniProtKB-UniRule"/>
</dbReference>
<dbReference type="InterPro" id="IPR004821">
    <property type="entry name" value="Cyt_trans-like"/>
</dbReference>
<comment type="subcellular location">
    <subcellularLocation>
        <location evidence="1 13">Cytoplasm</location>
    </subcellularLocation>
</comment>
<evidence type="ECO:0000256" key="9">
    <source>
        <dbReference type="ARBA" id="ARBA00022741"/>
    </source>
</evidence>
<reference evidence="14" key="1">
    <citation type="journal article" date="2020" name="mSystems">
        <title>Genome- and Community-Level Interaction Insights into Carbon Utilization and Element Cycling Functions of Hydrothermarchaeota in Hydrothermal Sediment.</title>
        <authorList>
            <person name="Zhou Z."/>
            <person name="Liu Y."/>
            <person name="Xu W."/>
            <person name="Pan J."/>
            <person name="Luo Z.H."/>
            <person name="Li M."/>
        </authorList>
    </citation>
    <scope>NUCLEOTIDE SEQUENCE [LARGE SCALE GENOMIC DNA]</scope>
    <source>
        <strain evidence="14">SpSt-853</strain>
    </source>
</reference>
<organism evidence="14">
    <name type="scientific">Desulfobacca acetoxidans</name>
    <dbReference type="NCBI Taxonomy" id="60893"/>
    <lineage>
        <taxon>Bacteria</taxon>
        <taxon>Pseudomonadati</taxon>
        <taxon>Thermodesulfobacteriota</taxon>
        <taxon>Desulfobaccia</taxon>
        <taxon>Desulfobaccales</taxon>
        <taxon>Desulfobaccaceae</taxon>
        <taxon>Desulfobacca</taxon>
    </lineage>
</organism>
<keyword evidence="10 13" id="KW-0067">ATP-binding</keyword>
<feature type="active site" description="Proton donor" evidence="13">
    <location>
        <position position="37"/>
    </location>
</feature>
<proteinExistence type="inferred from homology"/>
<evidence type="ECO:0000256" key="6">
    <source>
        <dbReference type="ARBA" id="ARBA00022490"/>
    </source>
</evidence>
<evidence type="ECO:0000256" key="8">
    <source>
        <dbReference type="ARBA" id="ARBA00022655"/>
    </source>
</evidence>
<keyword evidence="6 13" id="KW-0963">Cytoplasm</keyword>
<dbReference type="Gene3D" id="3.40.50.620">
    <property type="entry name" value="HUPs"/>
    <property type="match status" value="1"/>
</dbReference>
<accession>A0A7C5EW81</accession>
<comment type="subunit">
    <text evidence="13">Homodimer.</text>
</comment>
<dbReference type="Pfam" id="PF02569">
    <property type="entry name" value="Pantoate_ligase"/>
    <property type="match status" value="1"/>
</dbReference>
<evidence type="ECO:0000256" key="1">
    <source>
        <dbReference type="ARBA" id="ARBA00004496"/>
    </source>
</evidence>
<dbReference type="EC" id="6.3.2.1" evidence="4 13"/>
<comment type="catalytic activity">
    <reaction evidence="11 13">
        <text>(R)-pantoate + beta-alanine + ATP = (R)-pantothenate + AMP + diphosphate + H(+)</text>
        <dbReference type="Rhea" id="RHEA:10912"/>
        <dbReference type="ChEBI" id="CHEBI:15378"/>
        <dbReference type="ChEBI" id="CHEBI:15980"/>
        <dbReference type="ChEBI" id="CHEBI:29032"/>
        <dbReference type="ChEBI" id="CHEBI:30616"/>
        <dbReference type="ChEBI" id="CHEBI:33019"/>
        <dbReference type="ChEBI" id="CHEBI:57966"/>
        <dbReference type="ChEBI" id="CHEBI:456215"/>
        <dbReference type="EC" id="6.3.2.1"/>
    </reaction>
</comment>
<evidence type="ECO:0000256" key="11">
    <source>
        <dbReference type="ARBA" id="ARBA00048258"/>
    </source>
</evidence>
<dbReference type="GO" id="GO:0004592">
    <property type="term" value="F:pantoate-beta-alanine ligase activity"/>
    <property type="evidence" value="ECO:0007669"/>
    <property type="project" value="UniProtKB-UniRule"/>
</dbReference>
<feature type="binding site" evidence="13">
    <location>
        <position position="153"/>
    </location>
    <ligand>
        <name>(R)-pantoate</name>
        <dbReference type="ChEBI" id="CHEBI:15980"/>
    </ligand>
</feature>
<dbReference type="InterPro" id="IPR003721">
    <property type="entry name" value="Pantoate_ligase"/>
</dbReference>
<keyword evidence="8 13" id="KW-0566">Pantothenate biosynthesis</keyword>
<name>A0A7C5EW81_9BACT</name>
<dbReference type="SUPFAM" id="SSF52374">
    <property type="entry name" value="Nucleotidylyl transferase"/>
    <property type="match status" value="1"/>
</dbReference>
<dbReference type="FunFam" id="3.30.1300.10:FF:000001">
    <property type="entry name" value="Pantothenate synthetase"/>
    <property type="match status" value="1"/>
</dbReference>
<feature type="binding site" evidence="13">
    <location>
        <position position="176"/>
    </location>
    <ligand>
        <name>ATP</name>
        <dbReference type="ChEBI" id="CHEBI:30616"/>
    </ligand>
</feature>
<feature type="binding site" evidence="13">
    <location>
        <begin position="184"/>
        <end position="187"/>
    </location>
    <ligand>
        <name>ATP</name>
        <dbReference type="ChEBI" id="CHEBI:30616"/>
    </ligand>
</feature>
<dbReference type="Gene3D" id="3.30.1300.10">
    <property type="entry name" value="Pantoate-beta-alanine ligase, C-terminal domain"/>
    <property type="match status" value="1"/>
</dbReference>
<evidence type="ECO:0000256" key="2">
    <source>
        <dbReference type="ARBA" id="ARBA00004990"/>
    </source>
</evidence>
<evidence type="ECO:0000256" key="10">
    <source>
        <dbReference type="ARBA" id="ARBA00022840"/>
    </source>
</evidence>
<gene>
    <name evidence="13" type="primary">panC</name>
    <name evidence="14" type="ORF">ENW48_04540</name>
</gene>
<dbReference type="PANTHER" id="PTHR21299">
    <property type="entry name" value="CYTIDYLATE KINASE/PANTOATE-BETA-ALANINE LIGASE"/>
    <property type="match status" value="1"/>
</dbReference>
<dbReference type="InterPro" id="IPR014729">
    <property type="entry name" value="Rossmann-like_a/b/a_fold"/>
</dbReference>
<evidence type="ECO:0000256" key="12">
    <source>
        <dbReference type="ARBA" id="ARBA00055042"/>
    </source>
</evidence>
<sequence length="287" mass="32627">MDIITNPKEMQARSRSWREAGRRIAFVPTMGYFHEGHLSLMRYGREVGDRLVVSLFVNPTQFGPAEDFHRYPRDPERDAHLAREVGVDVLYTPGVAEMYPEGYQTYVTVEALSRNLCGASRPGHFRGVATVVLKLFHQVLPHLAIFGEKDYQQLVIIKRMVRDLDLPVEVVGRPIVREPDGLAMSSRNTYLSPEERQSALSLYRALKAARRLVSARKNQREEILEVVREIILKEPHTRIDYLALVDPETLEEVDKVSPAARLALAVWVGNTRLIDNALLVESQPCCV</sequence>
<dbReference type="NCBIfam" id="TIGR00125">
    <property type="entry name" value="cyt_tran_rel"/>
    <property type="match status" value="1"/>
</dbReference>
<evidence type="ECO:0000256" key="4">
    <source>
        <dbReference type="ARBA" id="ARBA00012219"/>
    </source>
</evidence>
<evidence type="ECO:0000256" key="13">
    <source>
        <dbReference type="HAMAP-Rule" id="MF_00158"/>
    </source>
</evidence>
<comment type="function">
    <text evidence="12 13">Catalyzes the condensation of pantoate with beta-alanine in an ATP-dependent reaction via a pantoyl-adenylate intermediate.</text>
</comment>
<dbReference type="CDD" id="cd00560">
    <property type="entry name" value="PanC"/>
    <property type="match status" value="1"/>
</dbReference>
<feature type="binding site" evidence="13">
    <location>
        <begin position="30"/>
        <end position="37"/>
    </location>
    <ligand>
        <name>ATP</name>
        <dbReference type="ChEBI" id="CHEBI:30616"/>
    </ligand>
</feature>
<dbReference type="EMBL" id="DTKJ01000031">
    <property type="protein sequence ID" value="HGZ11465.1"/>
    <property type="molecule type" value="Genomic_DNA"/>
</dbReference>
<evidence type="ECO:0000313" key="14">
    <source>
        <dbReference type="EMBL" id="HGZ11465.1"/>
    </source>
</evidence>
<feature type="binding site" evidence="13">
    <location>
        <begin position="147"/>
        <end position="150"/>
    </location>
    <ligand>
        <name>ATP</name>
        <dbReference type="ChEBI" id="CHEBI:30616"/>
    </ligand>
</feature>
<dbReference type="AlphaFoldDB" id="A0A7C5EW81"/>
<dbReference type="NCBIfam" id="TIGR00018">
    <property type="entry name" value="panC"/>
    <property type="match status" value="1"/>
</dbReference>
<dbReference type="GO" id="GO:0005829">
    <property type="term" value="C:cytosol"/>
    <property type="evidence" value="ECO:0007669"/>
    <property type="project" value="TreeGrafter"/>
</dbReference>
<dbReference type="HAMAP" id="MF_00158">
    <property type="entry name" value="PanC"/>
    <property type="match status" value="1"/>
</dbReference>
<dbReference type="FunFam" id="3.40.50.620:FF:000114">
    <property type="entry name" value="Pantothenate synthetase"/>
    <property type="match status" value="1"/>
</dbReference>
<keyword evidence="7 13" id="KW-0436">Ligase</keyword>
<evidence type="ECO:0000256" key="3">
    <source>
        <dbReference type="ARBA" id="ARBA00009256"/>
    </source>
</evidence>
<protein>
    <recommendedName>
        <fullName evidence="5 13">Pantothenate synthetase</fullName>
        <shortName evidence="13">PS</shortName>
        <ecNumber evidence="4 13">6.3.2.1</ecNumber>
    </recommendedName>
    <alternativeName>
        <fullName evidence="13">Pantoate--beta-alanine ligase</fullName>
    </alternativeName>
    <alternativeName>
        <fullName evidence="13">Pantoate-activating enzyme</fullName>
    </alternativeName>
</protein>
<comment type="caution">
    <text evidence="14">The sequence shown here is derived from an EMBL/GenBank/DDBJ whole genome shotgun (WGS) entry which is preliminary data.</text>
</comment>
<keyword evidence="9 13" id="KW-0547">Nucleotide-binding</keyword>
<evidence type="ECO:0000256" key="5">
    <source>
        <dbReference type="ARBA" id="ARBA00014155"/>
    </source>
</evidence>
<evidence type="ECO:0000256" key="7">
    <source>
        <dbReference type="ARBA" id="ARBA00022598"/>
    </source>
</evidence>
<dbReference type="PANTHER" id="PTHR21299:SF1">
    <property type="entry name" value="PANTOATE--BETA-ALANINE LIGASE"/>
    <property type="match status" value="1"/>
</dbReference>
<dbReference type="InterPro" id="IPR042176">
    <property type="entry name" value="Pantoate_ligase_C"/>
</dbReference>